<comment type="subunit">
    <text evidence="10">Homodimer.</text>
</comment>
<evidence type="ECO:0000256" key="7">
    <source>
        <dbReference type="ARBA" id="ARBA00023027"/>
    </source>
</evidence>
<reference evidence="12" key="1">
    <citation type="submission" date="2022-04" db="EMBL/GenBank/DDBJ databases">
        <title>Tomato heritable bacteria conferring resistance against bacterial wilt.</title>
        <authorList>
            <person name="Yin J."/>
        </authorList>
    </citation>
    <scope>NUCLEOTIDE SEQUENCE</scope>
    <source>
        <strain evidence="12">Cra20</strain>
    </source>
</reference>
<dbReference type="EC" id="5.1.3.2" evidence="5 10"/>
<evidence type="ECO:0000256" key="6">
    <source>
        <dbReference type="ARBA" id="ARBA00018569"/>
    </source>
</evidence>
<comment type="pathway">
    <text evidence="3 10">Carbohydrate metabolism; galactose metabolism.</text>
</comment>
<dbReference type="Gene3D" id="3.90.25.10">
    <property type="entry name" value="UDP-galactose 4-epimerase, domain 1"/>
    <property type="match status" value="1"/>
</dbReference>
<dbReference type="Pfam" id="PF01370">
    <property type="entry name" value="Epimerase"/>
    <property type="match status" value="1"/>
</dbReference>
<comment type="similarity">
    <text evidence="4 10">Belongs to the NAD(P)-dependent epimerase/dehydratase family.</text>
</comment>
<evidence type="ECO:0000256" key="10">
    <source>
        <dbReference type="RuleBase" id="RU366046"/>
    </source>
</evidence>
<proteinExistence type="inferred from homology"/>
<dbReference type="GO" id="GO:0003978">
    <property type="term" value="F:UDP-glucose 4-epimerase activity"/>
    <property type="evidence" value="ECO:0007669"/>
    <property type="project" value="UniProtKB-EC"/>
</dbReference>
<keyword evidence="7 10" id="KW-0520">NAD</keyword>
<dbReference type="InterPro" id="IPR005886">
    <property type="entry name" value="UDP_G4E"/>
</dbReference>
<evidence type="ECO:0000256" key="4">
    <source>
        <dbReference type="ARBA" id="ARBA00007637"/>
    </source>
</evidence>
<sequence length="331" mass="35733">MRDGTVLVTGGAGYIGSHAVLALLDAGWKVVVVDNLVTGFDWAVDKRAKLVVANIDDEDVVRRTMRDEGVIAVMHFAGSVVVPESVSDPLKYYRNNTVASRSLIESAVVSGVKHFIFSSTAATYGIPEKVPVSEDSPKVPINPYGMSKLMTEFMLRDVAAAHPVNYCALRYFNVAGADPQGRSGQSTAGATHLIKIAAEAATGKRSAVSVFGTDFATEDGTGVRDYIHVTDLAAAHVDALDLLIARPEESHTMNCGYGRGFSVLQVLDAVDRVTNRKIERKLEGRRAGDPDALVADNSKILSTLPWRPKHDDLEGIVKDALAWERKLAERS</sequence>
<organism evidence="12">
    <name type="scientific">Sphingomonas psychrotolerans</name>
    <dbReference type="NCBI Taxonomy" id="1327635"/>
    <lineage>
        <taxon>Bacteria</taxon>
        <taxon>Pseudomonadati</taxon>
        <taxon>Pseudomonadota</taxon>
        <taxon>Alphaproteobacteria</taxon>
        <taxon>Sphingomonadales</taxon>
        <taxon>Sphingomonadaceae</taxon>
        <taxon>Sphingomonas</taxon>
    </lineage>
</organism>
<dbReference type="CDD" id="cd05247">
    <property type="entry name" value="UDP_G4E_1_SDR_e"/>
    <property type="match status" value="1"/>
</dbReference>
<name>A0ABU3N8K0_9SPHN</name>
<dbReference type="Gene3D" id="3.40.50.720">
    <property type="entry name" value="NAD(P)-binding Rossmann-like Domain"/>
    <property type="match status" value="1"/>
</dbReference>
<comment type="caution">
    <text evidence="12">The sequence shown here is derived from an EMBL/GenBank/DDBJ whole genome shotgun (WGS) entry which is preliminary data.</text>
</comment>
<comment type="catalytic activity">
    <reaction evidence="1 10">
        <text>UDP-alpha-D-glucose = UDP-alpha-D-galactose</text>
        <dbReference type="Rhea" id="RHEA:22168"/>
        <dbReference type="ChEBI" id="CHEBI:58885"/>
        <dbReference type="ChEBI" id="CHEBI:66914"/>
        <dbReference type="EC" id="5.1.3.2"/>
    </reaction>
</comment>
<feature type="domain" description="NAD-dependent epimerase/dehydratase" evidence="11">
    <location>
        <begin position="6"/>
        <end position="242"/>
    </location>
</feature>
<dbReference type="EMBL" id="JALMLT010000004">
    <property type="protein sequence ID" value="MDT8760127.1"/>
    <property type="molecule type" value="Genomic_DNA"/>
</dbReference>
<dbReference type="PANTHER" id="PTHR43725:SF53">
    <property type="entry name" value="UDP-ARABINOSE 4-EPIMERASE 1"/>
    <property type="match status" value="1"/>
</dbReference>
<evidence type="ECO:0000259" key="11">
    <source>
        <dbReference type="Pfam" id="PF01370"/>
    </source>
</evidence>
<accession>A0ABU3N8K0</accession>
<dbReference type="NCBIfam" id="TIGR01179">
    <property type="entry name" value="galE"/>
    <property type="match status" value="1"/>
</dbReference>
<evidence type="ECO:0000256" key="9">
    <source>
        <dbReference type="ARBA" id="ARBA00023277"/>
    </source>
</evidence>
<protein>
    <recommendedName>
        <fullName evidence="6 10">UDP-glucose 4-epimerase</fullName>
        <ecNumber evidence="5 10">5.1.3.2</ecNumber>
    </recommendedName>
</protein>
<evidence type="ECO:0000313" key="12">
    <source>
        <dbReference type="EMBL" id="MDT8760127.1"/>
    </source>
</evidence>
<comment type="cofactor">
    <cofactor evidence="2 10">
        <name>NAD(+)</name>
        <dbReference type="ChEBI" id="CHEBI:57540"/>
    </cofactor>
</comment>
<dbReference type="PANTHER" id="PTHR43725">
    <property type="entry name" value="UDP-GLUCOSE 4-EPIMERASE"/>
    <property type="match status" value="1"/>
</dbReference>
<evidence type="ECO:0000256" key="1">
    <source>
        <dbReference type="ARBA" id="ARBA00000083"/>
    </source>
</evidence>
<gene>
    <name evidence="12" type="primary">galE</name>
    <name evidence="12" type="ORF">MZO42_15610</name>
</gene>
<keyword evidence="8 10" id="KW-0413">Isomerase</keyword>
<keyword evidence="9 10" id="KW-0119">Carbohydrate metabolism</keyword>
<dbReference type="SUPFAM" id="SSF51735">
    <property type="entry name" value="NAD(P)-binding Rossmann-fold domains"/>
    <property type="match status" value="1"/>
</dbReference>
<evidence type="ECO:0000256" key="2">
    <source>
        <dbReference type="ARBA" id="ARBA00001911"/>
    </source>
</evidence>
<evidence type="ECO:0000256" key="8">
    <source>
        <dbReference type="ARBA" id="ARBA00023235"/>
    </source>
</evidence>
<dbReference type="InterPro" id="IPR036291">
    <property type="entry name" value="NAD(P)-bd_dom_sf"/>
</dbReference>
<dbReference type="InterPro" id="IPR001509">
    <property type="entry name" value="Epimerase_deHydtase"/>
</dbReference>
<evidence type="ECO:0000256" key="3">
    <source>
        <dbReference type="ARBA" id="ARBA00004947"/>
    </source>
</evidence>
<evidence type="ECO:0000256" key="5">
    <source>
        <dbReference type="ARBA" id="ARBA00013189"/>
    </source>
</evidence>